<gene>
    <name evidence="1" type="ORF">S03H2_33423</name>
</gene>
<feature type="non-terminal residue" evidence="1">
    <location>
        <position position="1"/>
    </location>
</feature>
<protein>
    <submittedName>
        <fullName evidence="1">Uncharacterized protein</fullName>
    </submittedName>
</protein>
<feature type="non-terminal residue" evidence="1">
    <location>
        <position position="286"/>
    </location>
</feature>
<accession>X1FRV1</accession>
<comment type="caution">
    <text evidence="1">The sequence shown here is derived from an EMBL/GenBank/DDBJ whole genome shotgun (WGS) entry which is preliminary data.</text>
</comment>
<dbReference type="EMBL" id="BARU01020342">
    <property type="protein sequence ID" value="GAH48416.1"/>
    <property type="molecule type" value="Genomic_DNA"/>
</dbReference>
<evidence type="ECO:0000313" key="1">
    <source>
        <dbReference type="EMBL" id="GAH48416.1"/>
    </source>
</evidence>
<sequence>VVFLIEVKERKGIKSNTGWARHVVAEDKAKILYWVERLKTEESVILKNKYREIEFPREKIKNYYGLIVLNHISEPYDASEFLGDGSTEQKVAIQVISLADVFHLLRYINTPWDFVNYFESRYRLSQETSIKVHQEKTVFGQNLPHMYHEMRHEIGKGEADKWNEFMDEAIKVVNGDSQTGDPGLRRYASSFLIDSAIGGILYKAPKDRHGNYIIDDEFVSLIKSVGKLTELNRLIRAFWGEKFLEKAERALESGNDEYVTGQSPKREMSYGFIATSKTSKARGRLI</sequence>
<proteinExistence type="predicted"/>
<reference evidence="1" key="1">
    <citation type="journal article" date="2014" name="Front. Microbiol.">
        <title>High frequency of phylogenetically diverse reductive dehalogenase-homologous genes in deep subseafloor sedimentary metagenomes.</title>
        <authorList>
            <person name="Kawai M."/>
            <person name="Futagami T."/>
            <person name="Toyoda A."/>
            <person name="Takaki Y."/>
            <person name="Nishi S."/>
            <person name="Hori S."/>
            <person name="Arai W."/>
            <person name="Tsubouchi T."/>
            <person name="Morono Y."/>
            <person name="Uchiyama I."/>
            <person name="Ito T."/>
            <person name="Fujiyama A."/>
            <person name="Inagaki F."/>
            <person name="Takami H."/>
        </authorList>
    </citation>
    <scope>NUCLEOTIDE SEQUENCE</scope>
    <source>
        <strain evidence="1">Expedition CK06-06</strain>
    </source>
</reference>
<name>X1FRV1_9ZZZZ</name>
<dbReference type="AlphaFoldDB" id="X1FRV1"/>
<organism evidence="1">
    <name type="scientific">marine sediment metagenome</name>
    <dbReference type="NCBI Taxonomy" id="412755"/>
    <lineage>
        <taxon>unclassified sequences</taxon>
        <taxon>metagenomes</taxon>
        <taxon>ecological metagenomes</taxon>
    </lineage>
</organism>